<accession>A0AAU9WIB8</accession>
<gene>
    <name evidence="1" type="ORF">PMEA_00005669</name>
</gene>
<evidence type="ECO:0000313" key="1">
    <source>
        <dbReference type="EMBL" id="CAH3113814.1"/>
    </source>
</evidence>
<evidence type="ECO:0000313" key="2">
    <source>
        <dbReference type="Proteomes" id="UP001159428"/>
    </source>
</evidence>
<organism evidence="1 2">
    <name type="scientific">Pocillopora meandrina</name>
    <dbReference type="NCBI Taxonomy" id="46732"/>
    <lineage>
        <taxon>Eukaryota</taxon>
        <taxon>Metazoa</taxon>
        <taxon>Cnidaria</taxon>
        <taxon>Anthozoa</taxon>
        <taxon>Hexacorallia</taxon>
        <taxon>Scleractinia</taxon>
        <taxon>Astrocoeniina</taxon>
        <taxon>Pocilloporidae</taxon>
        <taxon>Pocillopora</taxon>
    </lineage>
</organism>
<name>A0AAU9WIB8_9CNID</name>
<dbReference type="EMBL" id="CALNXJ010000014">
    <property type="protein sequence ID" value="CAH3113814.1"/>
    <property type="molecule type" value="Genomic_DNA"/>
</dbReference>
<protein>
    <recommendedName>
        <fullName evidence="3">C2 domain-containing protein</fullName>
    </recommendedName>
</protein>
<evidence type="ECO:0008006" key="3">
    <source>
        <dbReference type="Google" id="ProtNLM"/>
    </source>
</evidence>
<feature type="non-terminal residue" evidence="1">
    <location>
        <position position="70"/>
    </location>
</feature>
<reference evidence="1 2" key="1">
    <citation type="submission" date="2022-05" db="EMBL/GenBank/DDBJ databases">
        <authorList>
            <consortium name="Genoscope - CEA"/>
            <person name="William W."/>
        </authorList>
    </citation>
    <scope>NUCLEOTIDE SEQUENCE [LARGE SCALE GENOMIC DNA]</scope>
</reference>
<comment type="caution">
    <text evidence="1">The sequence shown here is derived from an EMBL/GenBank/DDBJ whole genome shotgun (WGS) entry which is preliminary data.</text>
</comment>
<feature type="non-terminal residue" evidence="1">
    <location>
        <position position="1"/>
    </location>
</feature>
<dbReference type="AlphaFoldDB" id="A0AAU9WIB8"/>
<keyword evidence="2" id="KW-1185">Reference proteome</keyword>
<sequence>DIRLARTETSAVSEHAHNTGHKPLWNERVRLLTERLTRRVKEAIHVRLHPNNISRDSGIEIPEAWMPTTK</sequence>
<proteinExistence type="predicted"/>
<dbReference type="Proteomes" id="UP001159428">
    <property type="component" value="Unassembled WGS sequence"/>
</dbReference>